<feature type="compositionally biased region" description="Basic and acidic residues" evidence="1">
    <location>
        <begin position="407"/>
        <end position="423"/>
    </location>
</feature>
<proteinExistence type="predicted"/>
<dbReference type="EMBL" id="JBHSQN010000007">
    <property type="protein sequence ID" value="MFC6011793.1"/>
    <property type="molecule type" value="Genomic_DNA"/>
</dbReference>
<feature type="region of interest" description="Disordered" evidence="1">
    <location>
        <begin position="350"/>
        <end position="423"/>
    </location>
</feature>
<name>A0ABW1JT67_9NOCA</name>
<evidence type="ECO:0000256" key="1">
    <source>
        <dbReference type="SAM" id="MobiDB-lite"/>
    </source>
</evidence>
<dbReference type="RefSeq" id="WP_378604133.1">
    <property type="nucleotide sequence ID" value="NZ_JBHSQN010000007.1"/>
</dbReference>
<evidence type="ECO:0008006" key="5">
    <source>
        <dbReference type="Google" id="ProtNLM"/>
    </source>
</evidence>
<keyword evidence="4" id="KW-1185">Reference proteome</keyword>
<feature type="transmembrane region" description="Helical" evidence="2">
    <location>
        <begin position="323"/>
        <end position="341"/>
    </location>
</feature>
<evidence type="ECO:0000313" key="3">
    <source>
        <dbReference type="EMBL" id="MFC6011793.1"/>
    </source>
</evidence>
<evidence type="ECO:0000256" key="2">
    <source>
        <dbReference type="SAM" id="Phobius"/>
    </source>
</evidence>
<accession>A0ABW1JT67</accession>
<protein>
    <recommendedName>
        <fullName evidence="5">Bacterial toxin 37 domain-containing protein</fullName>
    </recommendedName>
</protein>
<feature type="compositionally biased region" description="Basic and acidic residues" evidence="1">
    <location>
        <begin position="381"/>
        <end position="391"/>
    </location>
</feature>
<feature type="transmembrane region" description="Helical" evidence="2">
    <location>
        <begin position="236"/>
        <end position="260"/>
    </location>
</feature>
<keyword evidence="2" id="KW-0472">Membrane</keyword>
<gene>
    <name evidence="3" type="ORF">ACFP3H_12090</name>
</gene>
<sequence length="423" mass="43947">MAWTIDTGMYYDAGNKCQLLANDLSLALGPLNAALQNECGGMAGNHDSCDNWINTYDPHARDIVTLAATLANALQRYGDVLKANGYNWWYSNRTTASGTEPVKPTESEPLYDSGMALPVSARGDNGPGLDEGVVVGLLERVGRIPNGDTTKLATARDAWKAFAENINVTGAATRINGVKAKFADSTDPNIIAIDEKLATLEKAATLLAEAAKGIVTPLTEHHSELGKMREDIGDKVAAAAVELGAAIAMTVVLVGVVAIFTAGTGAVAAGAGGTAVTIQIVESTAVVIKNAVSVSRLVTVVGAVVVAGTASGSFTAIPDLTSAGVSAAITAIAGMAVYVAANDDAVPVDRPKKVPTSGSGKEKATDVPSWAKGRPPFVGESGKEYARRLMDEQYGPGNWEGTGPKTEFNKIKKYGDRSWQDPK</sequence>
<keyword evidence="2" id="KW-0812">Transmembrane</keyword>
<organism evidence="3 4">
    <name type="scientific">Nocardia lasii</name>
    <dbReference type="NCBI Taxonomy" id="1616107"/>
    <lineage>
        <taxon>Bacteria</taxon>
        <taxon>Bacillati</taxon>
        <taxon>Actinomycetota</taxon>
        <taxon>Actinomycetes</taxon>
        <taxon>Mycobacteriales</taxon>
        <taxon>Nocardiaceae</taxon>
        <taxon>Nocardia</taxon>
    </lineage>
</organism>
<keyword evidence="2" id="KW-1133">Transmembrane helix</keyword>
<dbReference type="Proteomes" id="UP001596223">
    <property type="component" value="Unassembled WGS sequence"/>
</dbReference>
<feature type="transmembrane region" description="Helical" evidence="2">
    <location>
        <begin position="266"/>
        <end position="288"/>
    </location>
</feature>
<reference evidence="4" key="1">
    <citation type="journal article" date="2019" name="Int. J. Syst. Evol. Microbiol.">
        <title>The Global Catalogue of Microorganisms (GCM) 10K type strain sequencing project: providing services to taxonomists for standard genome sequencing and annotation.</title>
        <authorList>
            <consortium name="The Broad Institute Genomics Platform"/>
            <consortium name="The Broad Institute Genome Sequencing Center for Infectious Disease"/>
            <person name="Wu L."/>
            <person name="Ma J."/>
        </authorList>
    </citation>
    <scope>NUCLEOTIDE SEQUENCE [LARGE SCALE GENOMIC DNA]</scope>
    <source>
        <strain evidence="4">CCUG 36956</strain>
    </source>
</reference>
<comment type="caution">
    <text evidence="3">The sequence shown here is derived from an EMBL/GenBank/DDBJ whole genome shotgun (WGS) entry which is preliminary data.</text>
</comment>
<evidence type="ECO:0000313" key="4">
    <source>
        <dbReference type="Proteomes" id="UP001596223"/>
    </source>
</evidence>
<feature type="transmembrane region" description="Helical" evidence="2">
    <location>
        <begin position="297"/>
        <end position="317"/>
    </location>
</feature>